<proteinExistence type="predicted"/>
<organism evidence="1 2">
    <name type="scientific">Paenibacillus whitsoniae</name>
    <dbReference type="NCBI Taxonomy" id="2496558"/>
    <lineage>
        <taxon>Bacteria</taxon>
        <taxon>Bacillati</taxon>
        <taxon>Bacillota</taxon>
        <taxon>Bacilli</taxon>
        <taxon>Bacillales</taxon>
        <taxon>Paenibacillaceae</taxon>
        <taxon>Paenibacillus</taxon>
    </lineage>
</organism>
<sequence length="228" mass="25937">MKPVKHGKRVWTIAMLLTLAGVSSVLWLREEQADAANQQSRQVVSQEAKTVAVINGAVVDEREFQLFLQSVKAQVASYFQTTYKAEVSQGFWTEAYGGEVPLVKAKQLALDKLKEVKVKQLMAQKRGLLKDPGYPAFLEALTKENQRRKEALRQQLVIYGPQQYDAWGYYTYLVSNLDPRIKDTINEAEGPFADRKLLDERYALLVKQELESVKVVVDEPSLARIMMQ</sequence>
<protein>
    <submittedName>
        <fullName evidence="1">Uncharacterized protein</fullName>
    </submittedName>
</protein>
<dbReference type="Proteomes" id="UP000276128">
    <property type="component" value="Unassembled WGS sequence"/>
</dbReference>
<reference evidence="1 2" key="1">
    <citation type="submission" date="2018-12" db="EMBL/GenBank/DDBJ databases">
        <title>Bacillus ochoae sp. nov., Paenibacillus whitsoniae sp. nov., Paenibacillus spiritus sp. nov. Isolated from the Mars Exploration Rover during spacecraft assembly.</title>
        <authorList>
            <person name="Seuylemezian A."/>
            <person name="Vaishampayan P."/>
        </authorList>
    </citation>
    <scope>NUCLEOTIDE SEQUENCE [LARGE SCALE GENOMIC DNA]</scope>
    <source>
        <strain evidence="1 2">MER 54</strain>
    </source>
</reference>
<dbReference type="OrthoDB" id="4229635at2"/>
<evidence type="ECO:0000313" key="2">
    <source>
        <dbReference type="Proteomes" id="UP000276128"/>
    </source>
</evidence>
<comment type="caution">
    <text evidence="1">The sequence shown here is derived from an EMBL/GenBank/DDBJ whole genome shotgun (WGS) entry which is preliminary data.</text>
</comment>
<gene>
    <name evidence="1" type="ORF">EJQ19_26675</name>
</gene>
<dbReference type="AlphaFoldDB" id="A0A430J6E2"/>
<keyword evidence="2" id="KW-1185">Reference proteome</keyword>
<accession>A0A430J6E2</accession>
<dbReference type="RefSeq" id="WP_126144271.1">
    <property type="nucleotide sequence ID" value="NZ_RXHU01000092.1"/>
</dbReference>
<evidence type="ECO:0000313" key="1">
    <source>
        <dbReference type="EMBL" id="RTE04346.1"/>
    </source>
</evidence>
<dbReference type="EMBL" id="RXHU01000092">
    <property type="protein sequence ID" value="RTE04346.1"/>
    <property type="molecule type" value="Genomic_DNA"/>
</dbReference>
<name>A0A430J6E2_9BACL</name>